<evidence type="ECO:0000313" key="2">
    <source>
        <dbReference type="Proteomes" id="UP000445000"/>
    </source>
</evidence>
<dbReference type="EMBL" id="BLJN01000002">
    <property type="protein sequence ID" value="GFE79940.1"/>
    <property type="molecule type" value="Genomic_DNA"/>
</dbReference>
<reference evidence="2" key="1">
    <citation type="submission" date="2020-01" db="EMBL/GenBank/DDBJ databases">
        <title>'Steroidobacter agaridevorans' sp. nov., agar-degrading bacteria isolated from rhizosphere soils.</title>
        <authorList>
            <person name="Ikenaga M."/>
            <person name="Kataoka M."/>
            <person name="Murouchi A."/>
            <person name="Katsuragi S."/>
            <person name="Sakai M."/>
        </authorList>
    </citation>
    <scope>NUCLEOTIDE SEQUENCE [LARGE SCALE GENOMIC DNA]</scope>
    <source>
        <strain evidence="2">YU21-B</strain>
    </source>
</reference>
<dbReference type="Pfam" id="PF14614">
    <property type="entry name" value="DUF4450"/>
    <property type="match status" value="1"/>
</dbReference>
<dbReference type="InterPro" id="IPR012341">
    <property type="entry name" value="6hp_glycosidase-like_sf"/>
</dbReference>
<dbReference type="Proteomes" id="UP000445000">
    <property type="component" value="Unassembled WGS sequence"/>
</dbReference>
<keyword evidence="2" id="KW-1185">Reference proteome</keyword>
<dbReference type="InterPro" id="IPR008928">
    <property type="entry name" value="6-hairpin_glycosidase_sf"/>
</dbReference>
<evidence type="ECO:0000313" key="1">
    <source>
        <dbReference type="EMBL" id="GFE79940.1"/>
    </source>
</evidence>
<protein>
    <recommendedName>
        <fullName evidence="3">DUF4450 domain-containing protein</fullName>
    </recommendedName>
</protein>
<dbReference type="GO" id="GO:0005975">
    <property type="term" value="P:carbohydrate metabolic process"/>
    <property type="evidence" value="ECO:0007669"/>
    <property type="project" value="InterPro"/>
</dbReference>
<name>A0A829Y9U8_9GAMM</name>
<comment type="caution">
    <text evidence="1">The sequence shown here is derived from an EMBL/GenBank/DDBJ whole genome shotgun (WGS) entry which is preliminary data.</text>
</comment>
<dbReference type="Gene3D" id="1.50.10.10">
    <property type="match status" value="1"/>
</dbReference>
<dbReference type="AlphaFoldDB" id="A0A829Y9U8"/>
<sequence>MVSHAQAPSAVGGIHPNTRALIERPLRYQPQGDAFVIHNGAERFNRPLYGGNTAFRVDGGDKPEFVLYLPGRGGNLRLALRARGEARWLHSAADITSGYRPGELFYEIRDPLLGAAGVLKIAALAYRDTEGLILQVTPENVTAGVELLWAFGGVNGERGRRDGDIGTEPVPISEWFQPKPEFAADNRIEISKAGRFRLEAKAATLVGVVSPSGRMSVADAEHWDRIDSLFAPLQHATNTAATKPLVVGALPLTRASAYLSIQRLASDADATTELDVYSAVTAERKNADAPAARAQLAAEFKAASLPSRFESTRQHFAALRARVVIDTPDPFLNAAVAALNVAADAVWDEPQQAIMHGAIAWRAKLLGWRGPYALDALGWHERARANFEYWFGRQNTDPIPDRLPAADESSNLARNEVGLHSNGDMANAHYDMNAVFIDALFRHLAWTGDLEFARRAWPIIEKHLAWEKRLFRRQFADGADKRDLPLYEAYAQIWASDDLQYSGGGVAYASAYNLYHNRMAATLARLLGHDARPYEAEADAIGNAMRHYLWRKNEGAFAEYKDLLGLQLVHPSAGLWSFYHTMDSGVPAPREAWSMASAVERLHPRLPVTGPGVPDDRRYEMFSTTNWMPYSWSINNVVMGENLHTALGFWQAGRVDAAYRLAKSSLLASMYMGISPGNVGSMNHLDVYRREAQRDFADGSGVMARAIVEGLFGITPDALSGLLELRPGLPSHWQRASLAHPNLKLAFEREGAVDRWTVTQLVAHRFKSLKLRLPATHDRIASVTVNGQRAEWHADPESVGRPMLEILTPLNANKATIVEIEWAGAELQLKDVPGNRFTQTTQGAFTWWQPSLDVGVNSQPSPTTAYRRSAQMQFQPVNLDGKFNDRVTEIFRKGKYRTPRSPYVSLALPAQGIGAWAGHVNAMAEIDDSGLRRLAAASNNQFVLPDGVVFRTPGKPGAANVIFTSQWDNYPREAAIPLCGPARHAHLLMAGSTNHMQSRLDNGEIVIAYTDGTTTRFPLRNPSTWWPIDRDYLTDGYQFPLQVTRPTRIDLQSGRVRPASSEQTAAGGAVAGGAATVLDFPLEEQRTLKSLTVRALANDVVIGLMAVTLARDDQSKVCMPRDAL</sequence>
<accession>A0A829Y9U8</accession>
<proteinExistence type="predicted"/>
<gene>
    <name evidence="1" type="ORF">GCM10011487_19400</name>
</gene>
<dbReference type="SUPFAM" id="SSF48208">
    <property type="entry name" value="Six-hairpin glycosidases"/>
    <property type="match status" value="1"/>
</dbReference>
<dbReference type="InterPro" id="IPR028028">
    <property type="entry name" value="DUF4450"/>
</dbReference>
<dbReference type="RefSeq" id="WP_161811691.1">
    <property type="nucleotide sequence ID" value="NZ_BLJN01000002.1"/>
</dbReference>
<evidence type="ECO:0008006" key="3">
    <source>
        <dbReference type="Google" id="ProtNLM"/>
    </source>
</evidence>
<organism evidence="1 2">
    <name type="scientific">Steroidobacter agaridevorans</name>
    <dbReference type="NCBI Taxonomy" id="2695856"/>
    <lineage>
        <taxon>Bacteria</taxon>
        <taxon>Pseudomonadati</taxon>
        <taxon>Pseudomonadota</taxon>
        <taxon>Gammaproteobacteria</taxon>
        <taxon>Steroidobacterales</taxon>
        <taxon>Steroidobacteraceae</taxon>
        <taxon>Steroidobacter</taxon>
    </lineage>
</organism>